<dbReference type="InterPro" id="IPR027417">
    <property type="entry name" value="P-loop_NTPase"/>
</dbReference>
<proteinExistence type="evidence at transcript level"/>
<keyword evidence="2 5" id="KW-0378">Hydrolase</keyword>
<dbReference type="InterPro" id="IPR001650">
    <property type="entry name" value="Helicase_C-like"/>
</dbReference>
<sequence length="401" mass="45824">MFAKNFGDIQLKKGIVRSFPELFYERPTELQLKALGPIIDGRDTYIRCFSGFGMGKRATLAMGLLQNLSFSPKYVRPGKVQAIVLTRIKSESCSLTARESTLKRAVKMQETITAMGRYMGVKCSMYVSDRDRRRHEVAARKAHIVIASPKNVLRLFKHRIIDPCSLRMVVFDEADSLLADDVDVTACDDLRSIFAMTADNAQFVIMTSQPTDNLDAFVERVDLTPTRIEIDFSYDSIHHYRLIVSESEKREVLRELLRRRKERKIVVFTQSAQTTEELRDEFSSGLPLFMHYDMPKSQRYEVVSEFLADAERRLLFATDNLPYGSIESGQVSLIINYDFPNRRNYAHRFVRAGFVGVGRGGDIISFTCVENLSTMKLVESFYNIRIVSFPDDSSLYAITAN</sequence>
<dbReference type="EMBL" id="JI174585">
    <property type="protein sequence ID" value="ADY46770.1"/>
    <property type="molecule type" value="mRNA"/>
</dbReference>
<dbReference type="Pfam" id="PF00271">
    <property type="entry name" value="Helicase_C"/>
    <property type="match status" value="1"/>
</dbReference>
<keyword evidence="4 5" id="KW-0694">RNA-binding</keyword>
<dbReference type="AlphaFoldDB" id="F1L9G6"/>
<dbReference type="PANTHER" id="PTHR24031">
    <property type="entry name" value="RNA HELICASE"/>
    <property type="match status" value="1"/>
</dbReference>
<evidence type="ECO:0000256" key="1">
    <source>
        <dbReference type="ARBA" id="ARBA00022741"/>
    </source>
</evidence>
<dbReference type="PROSITE" id="PS51194">
    <property type="entry name" value="HELICASE_CTER"/>
    <property type="match status" value="1"/>
</dbReference>
<name>F1L9G6_ASCSU</name>
<evidence type="ECO:0000256" key="5">
    <source>
        <dbReference type="RuleBase" id="RU365068"/>
    </source>
</evidence>
<evidence type="ECO:0000259" key="6">
    <source>
        <dbReference type="PROSITE" id="PS51194"/>
    </source>
</evidence>
<keyword evidence="3 5" id="KW-0067">ATP-binding</keyword>
<feature type="domain" description="Helicase C-terminal" evidence="6">
    <location>
        <begin position="252"/>
        <end position="397"/>
    </location>
</feature>
<keyword evidence="1 5" id="KW-0547">Nucleotide-binding</keyword>
<evidence type="ECO:0000256" key="3">
    <source>
        <dbReference type="ARBA" id="ARBA00022840"/>
    </source>
</evidence>
<evidence type="ECO:0000256" key="2">
    <source>
        <dbReference type="ARBA" id="ARBA00022801"/>
    </source>
</evidence>
<comment type="similarity">
    <text evidence="5">Belongs to the DEAD box helicase family.</text>
</comment>
<dbReference type="GO" id="GO:0003724">
    <property type="term" value="F:RNA helicase activity"/>
    <property type="evidence" value="ECO:0007669"/>
    <property type="project" value="UniProtKB-EC"/>
</dbReference>
<evidence type="ECO:0000313" key="7">
    <source>
        <dbReference type="EMBL" id="ADY46770.1"/>
    </source>
</evidence>
<comment type="function">
    <text evidence="5">RNA helicase.</text>
</comment>
<dbReference type="GO" id="GO:0003723">
    <property type="term" value="F:RNA binding"/>
    <property type="evidence" value="ECO:0007669"/>
    <property type="project" value="UniProtKB-UniRule"/>
</dbReference>
<dbReference type="EC" id="3.6.4.13" evidence="5"/>
<keyword evidence="5 7" id="KW-0347">Helicase</keyword>
<dbReference type="SMART" id="SM00487">
    <property type="entry name" value="DEXDc"/>
    <property type="match status" value="1"/>
</dbReference>
<accession>F1L9G6</accession>
<reference evidence="7" key="1">
    <citation type="journal article" date="2011" name="Genome Res.">
        <title>Deep small RNA sequencing from the nematode Ascaris reveals conservation, functional diversification, and novel developmental profiles.</title>
        <authorList>
            <person name="Wang J."/>
            <person name="Czech B."/>
            <person name="Crunk A."/>
            <person name="Wallace A."/>
            <person name="Mitreva M."/>
            <person name="Hannon G.J."/>
            <person name="Davis R.E."/>
        </authorList>
    </citation>
    <scope>NUCLEOTIDE SEQUENCE</scope>
</reference>
<dbReference type="InterPro" id="IPR011545">
    <property type="entry name" value="DEAD/DEAH_box_helicase_dom"/>
</dbReference>
<dbReference type="GO" id="GO:0016787">
    <property type="term" value="F:hydrolase activity"/>
    <property type="evidence" value="ECO:0007669"/>
    <property type="project" value="UniProtKB-KW"/>
</dbReference>
<comment type="catalytic activity">
    <reaction evidence="5">
        <text>ATP + H2O = ADP + phosphate + H(+)</text>
        <dbReference type="Rhea" id="RHEA:13065"/>
        <dbReference type="ChEBI" id="CHEBI:15377"/>
        <dbReference type="ChEBI" id="CHEBI:15378"/>
        <dbReference type="ChEBI" id="CHEBI:30616"/>
        <dbReference type="ChEBI" id="CHEBI:43474"/>
        <dbReference type="ChEBI" id="CHEBI:456216"/>
        <dbReference type="EC" id="3.6.4.13"/>
    </reaction>
</comment>
<evidence type="ECO:0000256" key="4">
    <source>
        <dbReference type="ARBA" id="ARBA00022884"/>
    </source>
</evidence>
<dbReference type="SUPFAM" id="SSF52540">
    <property type="entry name" value="P-loop containing nucleoside triphosphate hydrolases"/>
    <property type="match status" value="1"/>
</dbReference>
<dbReference type="InterPro" id="IPR014001">
    <property type="entry name" value="Helicase_ATP-bd"/>
</dbReference>
<comment type="domain">
    <text evidence="5">The Q motif is unique to and characteristic of the DEAD box family of RNA helicases and controls ATP binding and hydrolysis.</text>
</comment>
<protein>
    <recommendedName>
        <fullName evidence="5">ATP-dependent RNA helicase</fullName>
        <ecNumber evidence="5">3.6.4.13</ecNumber>
    </recommendedName>
</protein>
<dbReference type="Pfam" id="PF00270">
    <property type="entry name" value="DEAD"/>
    <property type="match status" value="1"/>
</dbReference>
<dbReference type="GO" id="GO:0005524">
    <property type="term" value="F:ATP binding"/>
    <property type="evidence" value="ECO:0007669"/>
    <property type="project" value="UniProtKB-UniRule"/>
</dbReference>
<organism evidence="7">
    <name type="scientific">Ascaris suum</name>
    <name type="common">Pig roundworm</name>
    <name type="synonym">Ascaris lumbricoides</name>
    <dbReference type="NCBI Taxonomy" id="6253"/>
    <lineage>
        <taxon>Eukaryota</taxon>
        <taxon>Metazoa</taxon>
        <taxon>Ecdysozoa</taxon>
        <taxon>Nematoda</taxon>
        <taxon>Chromadorea</taxon>
        <taxon>Rhabditida</taxon>
        <taxon>Spirurina</taxon>
        <taxon>Ascaridomorpha</taxon>
        <taxon>Ascaridoidea</taxon>
        <taxon>Ascarididae</taxon>
        <taxon>Ascaris</taxon>
    </lineage>
</organism>
<dbReference type="Gene3D" id="3.40.50.300">
    <property type="entry name" value="P-loop containing nucleotide triphosphate hydrolases"/>
    <property type="match status" value="2"/>
</dbReference>